<reference evidence="7 8" key="1">
    <citation type="journal article" date="2024" name="Nat. Commun.">
        <title>Phylogenomics reveals the evolutionary origins of lichenization in chlorophyte algae.</title>
        <authorList>
            <person name="Puginier C."/>
            <person name="Libourel C."/>
            <person name="Otte J."/>
            <person name="Skaloud P."/>
            <person name="Haon M."/>
            <person name="Grisel S."/>
            <person name="Petersen M."/>
            <person name="Berrin J.G."/>
            <person name="Delaux P.M."/>
            <person name="Dal Grande F."/>
            <person name="Keller J."/>
        </authorList>
    </citation>
    <scope>NUCLEOTIDE SEQUENCE [LARGE SCALE GENOMIC DNA]</scope>
    <source>
        <strain evidence="7 8">SAG 2145</strain>
    </source>
</reference>
<sequence length="950" mass="102536">MATIRPNKVLHIRNLPYETTEEELIELCQPFGKLVQTKLNVGANKNQAFVEFTDMNAAIQMVSYYASSADPAKVRGKTVYLQYSTRQEIVNSKTQGDTPSNVLLVTLEALMPDIVITIDTLHLVFSAFGFVCKIATFEKSAGFQALIQYADRDTAEQVRHHLDGRHIPRQLLNDTPNPPMLKISFSQHTDLNVKFQSHRSRDYTNPYLPVAPSAGDPNLANMGMSGGSSSGGNPADGNVLLCSIENQMYPVTVDPLHTVFSPYGAVQKIAIFEKNNGWQALIQYADAVSAANAKTALEGHAIYDGGYNRLKIAYSVHRDLNVKGNNERSRDYTLPEPGTSFAGTPMQPGGYAGNGFMGGADGMSVPAGTNLHITGAEYEQAHESISRAAQAVANGQPNPLNAPSLMGQGPPLGGQGPPMGMPPMKQMGGPPMGGPPGMGGPPQMGAQMGGPPPRPPMRPPAGPPPGMGNGPYSSFPGGPPPGPRGMGPPQGNFPGGPPPHFQQGPPRGGPGGMPFQGGPPQHGPGPNNFGVKPRGAYFNPVCKLYAGHHTAANSTLAKPKVLIITGPTAVGKTQLSLSLARVLGAEIISADSVQVYRGLDIGSDKIPCSERQGIPHHLLDILPAQAEFSAGDFFDLARSAINDVLQQGKLPIIVGGTGLYLRWLVHGKPRTPRSTPQLAAKAQQKLDKAWARLEAMKGAPLDSAEKWKIGVEAVRAAGDPVSADRLEGEPNNFYRLLRVYEILLDTGQPLAQLDLSADAELDYDFRCFFLNRPRMELYRRIDARCEQMLHKGLFQEAAWLLSEGVKPDSNCASRAIGYRQAMQFLDTCRAHPASLSATTLVQLVTDMQQTSRQLCHRQLTWFRDDGMYCWLDATQPTEYLVSHVKQELQKPTHEGAYGDSGRLNKEQQKAMRAYLPKVALATDPHAAASLIETVKMILAALPHDIQQPVS</sequence>
<dbReference type="InterPro" id="IPR018022">
    <property type="entry name" value="IPT"/>
</dbReference>
<evidence type="ECO:0000256" key="3">
    <source>
        <dbReference type="PROSITE-ProRule" id="PRU00176"/>
    </source>
</evidence>
<dbReference type="PANTHER" id="PTHR15592">
    <property type="entry name" value="MATRIN 3/NUCLEAR PROTEIN 220-RELATED"/>
    <property type="match status" value="1"/>
</dbReference>
<evidence type="ECO:0000256" key="2">
    <source>
        <dbReference type="ARBA" id="ARBA00022884"/>
    </source>
</evidence>
<dbReference type="InterPro" id="IPR027417">
    <property type="entry name" value="P-loop_NTPase"/>
</dbReference>
<comment type="similarity">
    <text evidence="4">Belongs to the IPP transferase family.</text>
</comment>
<protein>
    <recommendedName>
        <fullName evidence="6">RRM domain-containing protein</fullName>
    </recommendedName>
</protein>
<dbReference type="NCBIfam" id="TIGR00174">
    <property type="entry name" value="miaA"/>
    <property type="match status" value="1"/>
</dbReference>
<dbReference type="InterPro" id="IPR021790">
    <property type="entry name" value="PTBP1-like_RRM2"/>
</dbReference>
<dbReference type="Pfam" id="PF00076">
    <property type="entry name" value="RRM_1"/>
    <property type="match status" value="1"/>
</dbReference>
<keyword evidence="4" id="KW-0067">ATP-binding</keyword>
<dbReference type="InterPro" id="IPR034792">
    <property type="entry name" value="PTBPH1/PTBPH2_RRM1"/>
</dbReference>
<name>A0AAW1RCC3_9CHLO</name>
<evidence type="ECO:0000313" key="8">
    <source>
        <dbReference type="Proteomes" id="UP001438707"/>
    </source>
</evidence>
<proteinExistence type="inferred from homology"/>
<organism evidence="7 8">
    <name type="scientific">Apatococcus lobatus</name>
    <dbReference type="NCBI Taxonomy" id="904363"/>
    <lineage>
        <taxon>Eukaryota</taxon>
        <taxon>Viridiplantae</taxon>
        <taxon>Chlorophyta</taxon>
        <taxon>core chlorophytes</taxon>
        <taxon>Trebouxiophyceae</taxon>
        <taxon>Chlorellales</taxon>
        <taxon>Chlorellaceae</taxon>
        <taxon>Apatococcus</taxon>
    </lineage>
</organism>
<comment type="caution">
    <text evidence="7">The sequence shown here is derived from an EMBL/GenBank/DDBJ whole genome shotgun (WGS) entry which is preliminary data.</text>
</comment>
<dbReference type="GO" id="GO:0003723">
    <property type="term" value="F:RNA binding"/>
    <property type="evidence" value="ECO:0007669"/>
    <property type="project" value="UniProtKB-UniRule"/>
</dbReference>
<dbReference type="InterPro" id="IPR035979">
    <property type="entry name" value="RBD_domain_sf"/>
</dbReference>
<dbReference type="InterPro" id="IPR000504">
    <property type="entry name" value="RRM_dom"/>
</dbReference>
<dbReference type="InterPro" id="IPR012677">
    <property type="entry name" value="Nucleotide-bd_a/b_plait_sf"/>
</dbReference>
<feature type="compositionally biased region" description="Low complexity" evidence="5">
    <location>
        <begin position="516"/>
        <end position="530"/>
    </location>
</feature>
<keyword evidence="2 3" id="KW-0694">RNA-binding</keyword>
<dbReference type="Gene3D" id="3.40.50.300">
    <property type="entry name" value="P-loop containing nucleotide triphosphate hydrolases"/>
    <property type="match status" value="1"/>
</dbReference>
<accession>A0AAW1RCC3</accession>
<dbReference type="SUPFAM" id="SSF52540">
    <property type="entry name" value="P-loop containing nucleoside triphosphate hydrolases"/>
    <property type="match status" value="1"/>
</dbReference>
<evidence type="ECO:0000259" key="6">
    <source>
        <dbReference type="PROSITE" id="PS50102"/>
    </source>
</evidence>
<feature type="domain" description="RRM" evidence="6">
    <location>
        <begin position="237"/>
        <end position="317"/>
    </location>
</feature>
<keyword evidence="4" id="KW-0547">Nucleotide-binding</keyword>
<dbReference type="Proteomes" id="UP001438707">
    <property type="component" value="Unassembled WGS sequence"/>
</dbReference>
<dbReference type="EMBL" id="JALJOS010000013">
    <property type="protein sequence ID" value="KAK9831735.1"/>
    <property type="molecule type" value="Genomic_DNA"/>
</dbReference>
<dbReference type="Pfam" id="PF11835">
    <property type="entry name" value="RRM_8"/>
    <property type="match status" value="1"/>
</dbReference>
<dbReference type="PROSITE" id="PS50102">
    <property type="entry name" value="RRM"/>
    <property type="match status" value="2"/>
</dbReference>
<feature type="domain" description="RRM" evidence="6">
    <location>
        <begin position="8"/>
        <end position="86"/>
    </location>
</feature>
<dbReference type="GO" id="GO:0005524">
    <property type="term" value="F:ATP binding"/>
    <property type="evidence" value="ECO:0007669"/>
    <property type="project" value="UniProtKB-KW"/>
</dbReference>
<dbReference type="Pfam" id="PF01715">
    <property type="entry name" value="IPPT"/>
    <property type="match status" value="1"/>
</dbReference>
<keyword evidence="1" id="KW-0677">Repeat</keyword>
<evidence type="ECO:0000313" key="7">
    <source>
        <dbReference type="EMBL" id="KAK9831735.1"/>
    </source>
</evidence>
<dbReference type="SMART" id="SM00360">
    <property type="entry name" value="RRM"/>
    <property type="match status" value="2"/>
</dbReference>
<dbReference type="SUPFAM" id="SSF54928">
    <property type="entry name" value="RNA-binding domain, RBD"/>
    <property type="match status" value="3"/>
</dbReference>
<feature type="compositionally biased region" description="Pro residues" evidence="5">
    <location>
        <begin position="450"/>
        <end position="466"/>
    </location>
</feature>
<dbReference type="GO" id="GO:0008033">
    <property type="term" value="P:tRNA processing"/>
    <property type="evidence" value="ECO:0007669"/>
    <property type="project" value="InterPro"/>
</dbReference>
<dbReference type="AlphaFoldDB" id="A0AAW1RCC3"/>
<evidence type="ECO:0000256" key="4">
    <source>
        <dbReference type="RuleBase" id="RU003785"/>
    </source>
</evidence>
<dbReference type="HAMAP" id="MF_00185">
    <property type="entry name" value="IPP_trans"/>
    <property type="match status" value="1"/>
</dbReference>
<evidence type="ECO:0000256" key="1">
    <source>
        <dbReference type="ARBA" id="ARBA00022737"/>
    </source>
</evidence>
<feature type="region of interest" description="Disordered" evidence="5">
    <location>
        <begin position="396"/>
        <end position="531"/>
    </location>
</feature>
<evidence type="ECO:0000256" key="5">
    <source>
        <dbReference type="SAM" id="MobiDB-lite"/>
    </source>
</evidence>
<dbReference type="Gene3D" id="3.30.70.330">
    <property type="match status" value="3"/>
</dbReference>
<dbReference type="Pfam" id="PF13893">
    <property type="entry name" value="RRM_5"/>
    <property type="match status" value="1"/>
</dbReference>
<keyword evidence="4" id="KW-0808">Transferase</keyword>
<gene>
    <name evidence="7" type="ORF">WJX74_007589</name>
</gene>
<dbReference type="GO" id="GO:0052381">
    <property type="term" value="F:tRNA dimethylallyltransferase activity"/>
    <property type="evidence" value="ECO:0007669"/>
    <property type="project" value="InterPro"/>
</dbReference>
<dbReference type="CDD" id="cd12686">
    <property type="entry name" value="RRM1_PTBPH1_PTBPH2"/>
    <property type="match status" value="1"/>
</dbReference>
<keyword evidence="8" id="KW-1185">Reference proteome</keyword>